<keyword evidence="5 6" id="KW-0472">Membrane</keyword>
<dbReference type="Pfam" id="PF12221">
    <property type="entry name" value="HflK_N"/>
    <property type="match status" value="1"/>
</dbReference>
<feature type="transmembrane region" description="Helical" evidence="6">
    <location>
        <begin position="66"/>
        <end position="88"/>
    </location>
</feature>
<feature type="domain" description="Band 7" evidence="8">
    <location>
        <begin position="85"/>
        <end position="261"/>
    </location>
</feature>
<keyword evidence="10" id="KW-1185">Reference proteome</keyword>
<dbReference type="GO" id="GO:0008233">
    <property type="term" value="F:peptidase activity"/>
    <property type="evidence" value="ECO:0007669"/>
    <property type="project" value="UniProtKB-KW"/>
</dbReference>
<comment type="similarity">
    <text evidence="2 6">Belongs to the band 7/mec-2 family. HflK subfamily.</text>
</comment>
<comment type="subcellular location">
    <subcellularLocation>
        <location evidence="1">Membrane</location>
        <topology evidence="1">Single-pass membrane protein</topology>
    </subcellularLocation>
</comment>
<comment type="caution">
    <text evidence="9">The sequence shown here is derived from an EMBL/GenBank/DDBJ whole genome shotgun (WGS) entry which is preliminary data.</text>
</comment>
<keyword evidence="4 6" id="KW-1133">Transmembrane helix</keyword>
<evidence type="ECO:0000256" key="3">
    <source>
        <dbReference type="ARBA" id="ARBA00022692"/>
    </source>
</evidence>
<dbReference type="SMART" id="SM00244">
    <property type="entry name" value="PHB"/>
    <property type="match status" value="1"/>
</dbReference>
<feature type="compositionally biased region" description="Gly residues" evidence="7">
    <location>
        <begin position="1"/>
        <end position="39"/>
    </location>
</feature>
<keyword evidence="9" id="KW-0645">Protease</keyword>
<evidence type="ECO:0000313" key="9">
    <source>
        <dbReference type="EMBL" id="MBP5857898.1"/>
    </source>
</evidence>
<keyword evidence="3 6" id="KW-0812">Transmembrane</keyword>
<name>A0A8J7SNA6_9PROT</name>
<dbReference type="GO" id="GO:0006508">
    <property type="term" value="P:proteolysis"/>
    <property type="evidence" value="ECO:0007669"/>
    <property type="project" value="UniProtKB-KW"/>
</dbReference>
<dbReference type="Proteomes" id="UP000672602">
    <property type="component" value="Unassembled WGS sequence"/>
</dbReference>
<evidence type="ECO:0000256" key="5">
    <source>
        <dbReference type="ARBA" id="ARBA00023136"/>
    </source>
</evidence>
<proteinExistence type="inferred from homology"/>
<evidence type="ECO:0000256" key="2">
    <source>
        <dbReference type="ARBA" id="ARBA00006971"/>
    </source>
</evidence>
<dbReference type="PANTHER" id="PTHR43327:SF2">
    <property type="entry name" value="MODULATOR OF FTSH PROTEASE HFLK"/>
    <property type="match status" value="1"/>
</dbReference>
<evidence type="ECO:0000313" key="10">
    <source>
        <dbReference type="Proteomes" id="UP000672602"/>
    </source>
</evidence>
<dbReference type="EMBL" id="JAGMWN010000005">
    <property type="protein sequence ID" value="MBP5857898.1"/>
    <property type="molecule type" value="Genomic_DNA"/>
</dbReference>
<dbReference type="InterPro" id="IPR020980">
    <property type="entry name" value="Membrane_HflK_N"/>
</dbReference>
<dbReference type="SUPFAM" id="SSF117892">
    <property type="entry name" value="Band 7/SPFH domain"/>
    <property type="match status" value="1"/>
</dbReference>
<dbReference type="InterPro" id="IPR010201">
    <property type="entry name" value="HflK"/>
</dbReference>
<evidence type="ECO:0000256" key="7">
    <source>
        <dbReference type="SAM" id="MobiDB-lite"/>
    </source>
</evidence>
<dbReference type="InterPro" id="IPR036013">
    <property type="entry name" value="Band_7/SPFH_dom_sf"/>
</dbReference>
<comment type="subunit">
    <text evidence="6">HflC and HflK may interact to form a multimeric complex.</text>
</comment>
<evidence type="ECO:0000256" key="6">
    <source>
        <dbReference type="RuleBase" id="RU364113"/>
    </source>
</evidence>
<organism evidence="9 10">
    <name type="scientific">Marivibrio halodurans</name>
    <dbReference type="NCBI Taxonomy" id="2039722"/>
    <lineage>
        <taxon>Bacteria</taxon>
        <taxon>Pseudomonadati</taxon>
        <taxon>Pseudomonadota</taxon>
        <taxon>Alphaproteobacteria</taxon>
        <taxon>Rhodospirillales</taxon>
        <taxon>Rhodospirillaceae</taxon>
        <taxon>Marivibrio</taxon>
    </lineage>
</organism>
<dbReference type="Pfam" id="PF01145">
    <property type="entry name" value="Band_7"/>
    <property type="match status" value="1"/>
</dbReference>
<evidence type="ECO:0000256" key="4">
    <source>
        <dbReference type="ARBA" id="ARBA00022989"/>
    </source>
</evidence>
<dbReference type="AlphaFoldDB" id="A0A8J7SNA6"/>
<gene>
    <name evidence="9" type="primary">hflK</name>
    <name evidence="9" type="ORF">KAJ83_12840</name>
</gene>
<dbReference type="GO" id="GO:0016020">
    <property type="term" value="C:membrane"/>
    <property type="evidence" value="ECO:0007669"/>
    <property type="project" value="UniProtKB-SubCell"/>
</dbReference>
<feature type="region of interest" description="Disordered" evidence="7">
    <location>
        <begin position="1"/>
        <end position="46"/>
    </location>
</feature>
<keyword evidence="9" id="KW-0378">Hydrolase</keyword>
<protein>
    <recommendedName>
        <fullName evidence="6">Protein HflK</fullName>
    </recommendedName>
</protein>
<evidence type="ECO:0000256" key="1">
    <source>
        <dbReference type="ARBA" id="ARBA00004167"/>
    </source>
</evidence>
<dbReference type="CDD" id="cd03404">
    <property type="entry name" value="SPFH_HflK"/>
    <property type="match status" value="1"/>
</dbReference>
<dbReference type="InterPro" id="IPR050710">
    <property type="entry name" value="Band7/mec-2_domain"/>
</dbReference>
<dbReference type="Gene3D" id="3.30.479.30">
    <property type="entry name" value="Band 7 domain"/>
    <property type="match status" value="1"/>
</dbReference>
<reference evidence="9" key="1">
    <citation type="submission" date="2021-04" db="EMBL/GenBank/DDBJ databases">
        <authorList>
            <person name="Zhang D.-C."/>
        </authorList>
    </citation>
    <scope>NUCLEOTIDE SEQUENCE</scope>
    <source>
        <strain evidence="9">CGMCC 1.15697</strain>
    </source>
</reference>
<evidence type="ECO:0000259" key="8">
    <source>
        <dbReference type="SMART" id="SM00244"/>
    </source>
</evidence>
<dbReference type="PANTHER" id="PTHR43327">
    <property type="entry name" value="STOMATIN-LIKE PROTEIN 2, MITOCHONDRIAL"/>
    <property type="match status" value="1"/>
</dbReference>
<comment type="function">
    <text evidence="6">HflC and HflK could encode or regulate a protease.</text>
</comment>
<sequence>MPWQNNGGGPWGGGGGSNGGGGGGPQSPWGRGSGGGGGRRPQPPDTEEMIRQAQDRLKRMIPGGFGGGKLAGVIAAIVVAVWLATGFYQVNTNEQGVELVFGELWQTTGEGLNYNFPAPIGDVLLPQVTNINQINIGFRDGGRSTARNVAEESLMLTGDENIIDVQFTVFWKIRDAGRYLFNIRNPDDTVKNAAESAMREIIGQTPFEFARTNGRAEVENQAQDLTQQILDSYEAGILVTNIETQSVDPPESVLDAFRDVQAAAADRERSINEATAYLNEITNRAQGQAEQVVRAAEAYKEEQINQAKGETDRFLAILTEYNQAKDVTKRRIYLQTMENIFANMEKVLIENGEGGGSGVLPYLPLDVIDKDRAGRTNPLQQDQDDIDGSSN</sequence>
<accession>A0A8J7SNA6</accession>
<dbReference type="RefSeq" id="WP_210682468.1">
    <property type="nucleotide sequence ID" value="NZ_JAGMWN010000005.1"/>
</dbReference>
<dbReference type="NCBIfam" id="TIGR01933">
    <property type="entry name" value="hflK"/>
    <property type="match status" value="1"/>
</dbReference>
<dbReference type="InterPro" id="IPR001107">
    <property type="entry name" value="Band_7"/>
</dbReference>